<accession>A0A450Z4N0</accession>
<dbReference type="EMBL" id="CAADFU010000140">
    <property type="protein sequence ID" value="VFK48754.1"/>
    <property type="molecule type" value="Genomic_DNA"/>
</dbReference>
<organism evidence="3">
    <name type="scientific">Candidatus Kentrum sp. SD</name>
    <dbReference type="NCBI Taxonomy" id="2126332"/>
    <lineage>
        <taxon>Bacteria</taxon>
        <taxon>Pseudomonadati</taxon>
        <taxon>Pseudomonadota</taxon>
        <taxon>Gammaproteobacteria</taxon>
        <taxon>Candidatus Kentrum</taxon>
    </lineage>
</organism>
<proteinExistence type="predicted"/>
<feature type="transmembrane region" description="Helical" evidence="1">
    <location>
        <begin position="15"/>
        <end position="37"/>
    </location>
</feature>
<keyword evidence="1" id="KW-1133">Transmembrane helix</keyword>
<keyword evidence="1" id="KW-0812">Transmembrane</keyword>
<gene>
    <name evidence="4" type="ORF">BECKSD772D_GA0070982_101410</name>
    <name evidence="3" type="ORF">BECKSD772E_GA0070983_11403</name>
    <name evidence="2" type="ORF">BECKSD772F_GA0070984_11402</name>
</gene>
<protein>
    <submittedName>
        <fullName evidence="3">Uncharacterized protein</fullName>
    </submittedName>
</protein>
<evidence type="ECO:0000313" key="3">
    <source>
        <dbReference type="EMBL" id="VFK48754.1"/>
    </source>
</evidence>
<evidence type="ECO:0000313" key="2">
    <source>
        <dbReference type="EMBL" id="VFK43233.1"/>
    </source>
</evidence>
<reference evidence="3" key="1">
    <citation type="submission" date="2019-02" db="EMBL/GenBank/DDBJ databases">
        <authorList>
            <person name="Gruber-Vodicka R. H."/>
            <person name="Seah K. B. B."/>
        </authorList>
    </citation>
    <scope>NUCLEOTIDE SEQUENCE</scope>
    <source>
        <strain evidence="4">BECK_S127</strain>
        <strain evidence="3">BECK_S1320</strain>
        <strain evidence="2">BECK_S1321</strain>
    </source>
</reference>
<sequence length="220" mass="25254">MLEFISEVSFGVSELMITMDIQAIALSAVILFILIGLFGEKIGIFKSGIKLSKWERFFAFLFAFFFAIPFISIFIYKNLTDGIIHEGKPDSSKHEIGLMGLEVKSDHNPPLINDVLTVEFTLSNDGEKDLGSFRPFIAVRDPFRKNMGDDDGYLDEITFKSRTEHTWEQSFILDAKGSWTFWPCYTFSGGKDENERWDTNRTTCPNRWASFLIKVEDLTR</sequence>
<dbReference type="EMBL" id="CAADFR010000140">
    <property type="protein sequence ID" value="VFK43233.1"/>
    <property type="molecule type" value="Genomic_DNA"/>
</dbReference>
<evidence type="ECO:0000313" key="4">
    <source>
        <dbReference type="EMBL" id="VFK78405.1"/>
    </source>
</evidence>
<keyword evidence="1" id="KW-0472">Membrane</keyword>
<name>A0A450Z4N0_9GAMM</name>
<dbReference type="AlphaFoldDB" id="A0A450Z4N0"/>
<evidence type="ECO:0000256" key="1">
    <source>
        <dbReference type="SAM" id="Phobius"/>
    </source>
</evidence>
<feature type="transmembrane region" description="Helical" evidence="1">
    <location>
        <begin position="57"/>
        <end position="76"/>
    </location>
</feature>
<dbReference type="EMBL" id="CAADHB010000014">
    <property type="protein sequence ID" value="VFK78405.1"/>
    <property type="molecule type" value="Genomic_DNA"/>
</dbReference>